<keyword evidence="1" id="KW-0677">Repeat</keyword>
<dbReference type="Gene3D" id="2.60.120.10">
    <property type="entry name" value="Jelly Rolls"/>
    <property type="match status" value="1"/>
</dbReference>
<name>A0A9E2NSF5_9GAMM</name>
<dbReference type="Pfam" id="PF10335">
    <property type="entry name" value="DUF294_C"/>
    <property type="match status" value="1"/>
</dbReference>
<reference evidence="5" key="1">
    <citation type="journal article" date="2021" name="PeerJ">
        <title>Extensive microbial diversity within the chicken gut microbiome revealed by metagenomics and culture.</title>
        <authorList>
            <person name="Gilroy R."/>
            <person name="Ravi A."/>
            <person name="Getino M."/>
            <person name="Pursley I."/>
            <person name="Horton D.L."/>
            <person name="Alikhan N.F."/>
            <person name="Baker D."/>
            <person name="Gharbi K."/>
            <person name="Hall N."/>
            <person name="Watson M."/>
            <person name="Adriaenssens E.M."/>
            <person name="Foster-Nyarko E."/>
            <person name="Jarju S."/>
            <person name="Secka A."/>
            <person name="Antonio M."/>
            <person name="Oren A."/>
            <person name="Chaudhuri R.R."/>
            <person name="La Ragione R."/>
            <person name="Hildebrand F."/>
            <person name="Pallen M.J."/>
        </authorList>
    </citation>
    <scope>NUCLEOTIDE SEQUENCE</scope>
    <source>
        <strain evidence="5">687</strain>
    </source>
</reference>
<dbReference type="PROSITE" id="PS51371">
    <property type="entry name" value="CBS"/>
    <property type="match status" value="1"/>
</dbReference>
<gene>
    <name evidence="5" type="ORF">IAA31_06555</name>
</gene>
<dbReference type="AlphaFoldDB" id="A0A9E2NSF5"/>
<dbReference type="Pfam" id="PF00571">
    <property type="entry name" value="CBS"/>
    <property type="match status" value="2"/>
</dbReference>
<dbReference type="GO" id="GO:0008773">
    <property type="term" value="F:[protein-PII] uridylyltransferase activity"/>
    <property type="evidence" value="ECO:0007669"/>
    <property type="project" value="InterPro"/>
</dbReference>
<dbReference type="CDD" id="cd05401">
    <property type="entry name" value="NT_GlnE_GlnD_like"/>
    <property type="match status" value="1"/>
</dbReference>
<dbReference type="PROSITE" id="PS50042">
    <property type="entry name" value="CNMP_BINDING_3"/>
    <property type="match status" value="1"/>
</dbReference>
<dbReference type="EMBL" id="JAHLFG010000070">
    <property type="protein sequence ID" value="MBU3827133.1"/>
    <property type="molecule type" value="Genomic_DNA"/>
</dbReference>
<dbReference type="SUPFAM" id="SSF54631">
    <property type="entry name" value="CBS-domain pair"/>
    <property type="match status" value="1"/>
</dbReference>
<feature type="domain" description="Cyclic nucleotide-binding" evidence="3">
    <location>
        <begin position="18"/>
        <end position="116"/>
    </location>
</feature>
<evidence type="ECO:0000256" key="2">
    <source>
        <dbReference type="PROSITE-ProRule" id="PRU00703"/>
    </source>
</evidence>
<accession>A0A9E2NSF5</accession>
<dbReference type="InterPro" id="IPR018821">
    <property type="entry name" value="DUF294_put_nucleoTrafse_sb-bd"/>
</dbReference>
<dbReference type="Proteomes" id="UP000824150">
    <property type="component" value="Unassembled WGS sequence"/>
</dbReference>
<evidence type="ECO:0000313" key="6">
    <source>
        <dbReference type="Proteomes" id="UP000824150"/>
    </source>
</evidence>
<evidence type="ECO:0000313" key="5">
    <source>
        <dbReference type="EMBL" id="MBU3827133.1"/>
    </source>
</evidence>
<proteinExistence type="predicted"/>
<dbReference type="InterPro" id="IPR014710">
    <property type="entry name" value="RmlC-like_jellyroll"/>
</dbReference>
<dbReference type="CDD" id="cd00038">
    <property type="entry name" value="CAP_ED"/>
    <property type="match status" value="1"/>
</dbReference>
<sequence>MDSSLLPNIYDFIAHTYPFSMLSTLEQDTLAAAVKIAYYAKDDEICDEALSGVGLFMLRTGCAEQINRDGSLRARLSVGDSFGYTQLNKHGPSDYKVVFLENSLVYIISRQILEFIKARNEHVGRYFDCHEYVRLTSARHYLLDGDGYLNSRLKQRVDSVSQKRVVCVPPTCTLQECARRLLFTGTEIAMVTTPDTAELIGVVTKSDLALRALASGLPYSSPVSAIMSPHPVVIDESKPLYQVLESMLYHHVQNLPVMHGKQVVGSVNTRDLLQNSLLQPLYLLKAISKQISISDLSTLASQKQEIFVTLMELKVEPAVIQRTFTRIADAFAKKICQLVEKSLGTPPCNYAFFAAGSLAREEVHFLSDQDNGLVYEHELTAGELTYFKVFTHKVCTALDACGYTWCSGNYMACKAQWCQSSQGWERYYDKWMLEPDAQALLDSSVFFDLRCLYGDEFLVTKLKQKIITNAANSSRFLALLCHNALAVSPPLGLFRQFVLTRDGENKPALNLKHQGINLIVELARLYALQKRSLCVNTAERLEQSLDDAASARELIEALNFLNDVRFEHQYQALMHHEKISNLLSPDELSQFERSHLKDAFRIISRGQSAAQVHFTKGVL</sequence>
<evidence type="ECO:0000259" key="3">
    <source>
        <dbReference type="PROSITE" id="PS50042"/>
    </source>
</evidence>
<evidence type="ECO:0000256" key="1">
    <source>
        <dbReference type="ARBA" id="ARBA00022737"/>
    </source>
</evidence>
<reference evidence="5" key="2">
    <citation type="submission" date="2021-04" db="EMBL/GenBank/DDBJ databases">
        <authorList>
            <person name="Gilroy R."/>
        </authorList>
    </citation>
    <scope>NUCLEOTIDE SEQUENCE</scope>
    <source>
        <strain evidence="5">687</strain>
    </source>
</reference>
<dbReference type="Gene3D" id="3.10.580.10">
    <property type="entry name" value="CBS-domain"/>
    <property type="match status" value="1"/>
</dbReference>
<dbReference type="InterPro" id="IPR046342">
    <property type="entry name" value="CBS_dom_sf"/>
</dbReference>
<feature type="domain" description="CBS" evidence="4">
    <location>
        <begin position="227"/>
        <end position="283"/>
    </location>
</feature>
<dbReference type="Pfam" id="PF03445">
    <property type="entry name" value="DUF294"/>
    <property type="match status" value="1"/>
</dbReference>
<keyword evidence="2" id="KW-0129">CBS domain</keyword>
<dbReference type="SMART" id="SM00116">
    <property type="entry name" value="CBS"/>
    <property type="match status" value="2"/>
</dbReference>
<dbReference type="InterPro" id="IPR051462">
    <property type="entry name" value="CBS_domain-containing"/>
</dbReference>
<dbReference type="PANTHER" id="PTHR48108:SF18">
    <property type="entry name" value="CBS DOMAIN-CONTAINING PROTEIN"/>
    <property type="match status" value="1"/>
</dbReference>
<dbReference type="InterPro" id="IPR000644">
    <property type="entry name" value="CBS_dom"/>
</dbReference>
<dbReference type="InterPro" id="IPR018490">
    <property type="entry name" value="cNMP-bd_dom_sf"/>
</dbReference>
<protein>
    <submittedName>
        <fullName evidence="5">CBS domain-containing protein</fullName>
    </submittedName>
</protein>
<comment type="caution">
    <text evidence="5">The sequence shown here is derived from an EMBL/GenBank/DDBJ whole genome shotgun (WGS) entry which is preliminary data.</text>
</comment>
<organism evidence="5 6">
    <name type="scientific">Candidatus Anaerobiospirillum merdipullorum</name>
    <dbReference type="NCBI Taxonomy" id="2838450"/>
    <lineage>
        <taxon>Bacteria</taxon>
        <taxon>Pseudomonadati</taxon>
        <taxon>Pseudomonadota</taxon>
        <taxon>Gammaproteobacteria</taxon>
        <taxon>Aeromonadales</taxon>
        <taxon>Succinivibrionaceae</taxon>
        <taxon>Anaerobiospirillum</taxon>
    </lineage>
</organism>
<dbReference type="InterPro" id="IPR005105">
    <property type="entry name" value="GlnD_Uridyltrans_N"/>
</dbReference>
<evidence type="ECO:0000259" key="4">
    <source>
        <dbReference type="PROSITE" id="PS51371"/>
    </source>
</evidence>
<dbReference type="SUPFAM" id="SSF51206">
    <property type="entry name" value="cAMP-binding domain-like"/>
    <property type="match status" value="1"/>
</dbReference>
<dbReference type="PANTHER" id="PTHR48108">
    <property type="entry name" value="CBS DOMAIN-CONTAINING PROTEIN CBSX2, CHLOROPLASTIC"/>
    <property type="match status" value="1"/>
</dbReference>
<dbReference type="InterPro" id="IPR000595">
    <property type="entry name" value="cNMP-bd_dom"/>
</dbReference>